<dbReference type="HAMAP" id="MF_00073">
    <property type="entry name" value="NusB"/>
    <property type="match status" value="1"/>
</dbReference>
<feature type="compositionally biased region" description="Basic and acidic residues" evidence="7">
    <location>
        <begin position="156"/>
        <end position="167"/>
    </location>
</feature>
<evidence type="ECO:0000259" key="8">
    <source>
        <dbReference type="Pfam" id="PF01029"/>
    </source>
</evidence>
<dbReference type="NCBIfam" id="TIGR01951">
    <property type="entry name" value="nusB"/>
    <property type="match status" value="1"/>
</dbReference>
<evidence type="ECO:0000256" key="6">
    <source>
        <dbReference type="HAMAP-Rule" id="MF_00073"/>
    </source>
</evidence>
<evidence type="ECO:0000256" key="5">
    <source>
        <dbReference type="ARBA" id="ARBA00023163"/>
    </source>
</evidence>
<dbReference type="GO" id="GO:0003723">
    <property type="term" value="F:RNA binding"/>
    <property type="evidence" value="ECO:0007669"/>
    <property type="project" value="UniProtKB-UniRule"/>
</dbReference>
<keyword evidence="5 6" id="KW-0804">Transcription</keyword>
<evidence type="ECO:0000256" key="7">
    <source>
        <dbReference type="SAM" id="MobiDB-lite"/>
    </source>
</evidence>
<accession>A0A7X2TN17</accession>
<keyword evidence="2 6" id="KW-0889">Transcription antitermination</keyword>
<gene>
    <name evidence="6 9" type="primary">nusB</name>
    <name evidence="9" type="ORF">FYJ60_05765</name>
</gene>
<dbReference type="Proteomes" id="UP000466864">
    <property type="component" value="Unassembled WGS sequence"/>
</dbReference>
<evidence type="ECO:0000313" key="10">
    <source>
        <dbReference type="Proteomes" id="UP000466864"/>
    </source>
</evidence>
<protein>
    <recommendedName>
        <fullName evidence="6">Transcription antitermination protein NusB</fullName>
    </recommendedName>
    <alternativeName>
        <fullName evidence="6">Antitermination factor NusB</fullName>
    </alternativeName>
</protein>
<dbReference type="RefSeq" id="WP_154457726.1">
    <property type="nucleotide sequence ID" value="NZ_VUMV01000003.1"/>
</dbReference>
<dbReference type="InterPro" id="IPR011605">
    <property type="entry name" value="NusB_fam"/>
</dbReference>
<dbReference type="GO" id="GO:0031564">
    <property type="term" value="P:transcription antitermination"/>
    <property type="evidence" value="ECO:0007669"/>
    <property type="project" value="UniProtKB-KW"/>
</dbReference>
<dbReference type="SUPFAM" id="SSF48013">
    <property type="entry name" value="NusB-like"/>
    <property type="match status" value="1"/>
</dbReference>
<feature type="domain" description="NusB/RsmB/TIM44" evidence="8">
    <location>
        <begin position="6"/>
        <end position="142"/>
    </location>
</feature>
<evidence type="ECO:0000256" key="4">
    <source>
        <dbReference type="ARBA" id="ARBA00023015"/>
    </source>
</evidence>
<organism evidence="9 10">
    <name type="scientific">Bilifractor porci</name>
    <dbReference type="NCBI Taxonomy" id="2606636"/>
    <lineage>
        <taxon>Bacteria</taxon>
        <taxon>Bacillati</taxon>
        <taxon>Bacillota</taxon>
        <taxon>Clostridia</taxon>
        <taxon>Lachnospirales</taxon>
        <taxon>Lachnospiraceae</taxon>
        <taxon>Bilifractor</taxon>
    </lineage>
</organism>
<dbReference type="Pfam" id="PF01029">
    <property type="entry name" value="NusB"/>
    <property type="match status" value="1"/>
</dbReference>
<dbReference type="Gene3D" id="1.10.940.10">
    <property type="entry name" value="NusB-like"/>
    <property type="match status" value="1"/>
</dbReference>
<comment type="similarity">
    <text evidence="1 6">Belongs to the NusB family.</text>
</comment>
<sequence>MKRSELRETVFRILFMRQFNTEEEMKEQAALYLDGLKEGREEVPYSESVTAEDEAAVTEKLGGIMKHIPEIDTLLNQTSRGWKTSRMAKVDLSILRLAVYEMKYDDTVPTGVAINEAVELAKHYGGAESPSFINGILGKIARAGSEEEAEPGTSEAAEHQKESGASE</sequence>
<dbReference type="GO" id="GO:0005829">
    <property type="term" value="C:cytosol"/>
    <property type="evidence" value="ECO:0007669"/>
    <property type="project" value="TreeGrafter"/>
</dbReference>
<evidence type="ECO:0000256" key="1">
    <source>
        <dbReference type="ARBA" id="ARBA00005952"/>
    </source>
</evidence>
<comment type="caution">
    <text evidence="9">The sequence shown here is derived from an EMBL/GenBank/DDBJ whole genome shotgun (WGS) entry which is preliminary data.</text>
</comment>
<dbReference type="PANTHER" id="PTHR11078:SF3">
    <property type="entry name" value="ANTITERMINATION NUSB DOMAIN-CONTAINING PROTEIN"/>
    <property type="match status" value="1"/>
</dbReference>
<dbReference type="InterPro" id="IPR006027">
    <property type="entry name" value="NusB_RsmB_TIM44"/>
</dbReference>
<keyword evidence="3 6" id="KW-0694">RNA-binding</keyword>
<dbReference type="PANTHER" id="PTHR11078">
    <property type="entry name" value="N UTILIZATION SUBSTANCE PROTEIN B-RELATED"/>
    <property type="match status" value="1"/>
</dbReference>
<dbReference type="GO" id="GO:0006353">
    <property type="term" value="P:DNA-templated transcription termination"/>
    <property type="evidence" value="ECO:0007669"/>
    <property type="project" value="UniProtKB-UniRule"/>
</dbReference>
<evidence type="ECO:0000256" key="2">
    <source>
        <dbReference type="ARBA" id="ARBA00022814"/>
    </source>
</evidence>
<keyword evidence="4 6" id="KW-0805">Transcription regulation</keyword>
<dbReference type="EMBL" id="VUMV01000003">
    <property type="protein sequence ID" value="MST81819.1"/>
    <property type="molecule type" value="Genomic_DNA"/>
</dbReference>
<proteinExistence type="inferred from homology"/>
<comment type="function">
    <text evidence="6">Involved in transcription antitermination. Required for transcription of ribosomal RNA (rRNA) genes. Binds specifically to the boxA antiterminator sequence of the ribosomal RNA (rrn) operons.</text>
</comment>
<dbReference type="AlphaFoldDB" id="A0A7X2TN17"/>
<keyword evidence="10" id="KW-1185">Reference proteome</keyword>
<feature type="region of interest" description="Disordered" evidence="7">
    <location>
        <begin position="143"/>
        <end position="167"/>
    </location>
</feature>
<reference evidence="9 10" key="1">
    <citation type="submission" date="2019-08" db="EMBL/GenBank/DDBJ databases">
        <title>In-depth cultivation of the pig gut microbiome towards novel bacterial diversity and tailored functional studies.</title>
        <authorList>
            <person name="Wylensek D."/>
            <person name="Hitch T.C.A."/>
            <person name="Clavel T."/>
        </authorList>
    </citation>
    <scope>NUCLEOTIDE SEQUENCE [LARGE SCALE GENOMIC DNA]</scope>
    <source>
        <strain evidence="9 10">Oil+RF-744-WCA-WT-13</strain>
    </source>
</reference>
<evidence type="ECO:0000256" key="3">
    <source>
        <dbReference type="ARBA" id="ARBA00022884"/>
    </source>
</evidence>
<dbReference type="InterPro" id="IPR035926">
    <property type="entry name" value="NusB-like_sf"/>
</dbReference>
<evidence type="ECO:0000313" key="9">
    <source>
        <dbReference type="EMBL" id="MST81819.1"/>
    </source>
</evidence>
<name>A0A7X2TN17_9FIRM</name>